<dbReference type="SUPFAM" id="SSF48452">
    <property type="entry name" value="TPR-like"/>
    <property type="match status" value="1"/>
</dbReference>
<comment type="caution">
    <text evidence="1">The sequence shown here is derived from an EMBL/GenBank/DDBJ whole genome shotgun (WGS) entry which is preliminary data.</text>
</comment>
<sequence>MDSGGRAAKTHMARAKAYFQRHEVLRAVEEIAAALFVVQGGTVTGPDKLAVESALREMVALLNRTDELKACFPKGIAYKPGFEKPLHSALVQMVRLVRQAQERETYTQTLERKQKLDKLLGYGRKLLEAGKVQDADGAFQEAADLYVDEHSLFRLMGEACLAAKQPRMASKYLKRAVKVERNPKLSATLLVRSLEESGNIPAARKLEAEFGLK</sequence>
<dbReference type="InterPro" id="IPR011990">
    <property type="entry name" value="TPR-like_helical_dom_sf"/>
</dbReference>
<evidence type="ECO:0000313" key="2">
    <source>
        <dbReference type="Proteomes" id="UP000503820"/>
    </source>
</evidence>
<gene>
    <name evidence="1" type="ORF">DSM19430T_10940</name>
</gene>
<keyword evidence="2" id="KW-1185">Reference proteome</keyword>
<reference evidence="1 2" key="1">
    <citation type="submission" date="2020-05" db="EMBL/GenBank/DDBJ databases">
        <title>Draft genome sequence of Desulfovibrio psychrotolerans JS1T.</title>
        <authorList>
            <person name="Ueno A."/>
            <person name="Tamazawa S."/>
            <person name="Tamamura S."/>
            <person name="Murakami T."/>
            <person name="Kiyama T."/>
            <person name="Inomata H."/>
            <person name="Amano Y."/>
            <person name="Miyakawa K."/>
            <person name="Tamaki H."/>
            <person name="Naganuma T."/>
            <person name="Kaneko K."/>
        </authorList>
    </citation>
    <scope>NUCLEOTIDE SEQUENCE [LARGE SCALE GENOMIC DNA]</scope>
    <source>
        <strain evidence="1 2">JS1</strain>
    </source>
</reference>
<organism evidence="1 2">
    <name type="scientific">Desulfovibrio psychrotolerans</name>
    <dbReference type="NCBI Taxonomy" id="415242"/>
    <lineage>
        <taxon>Bacteria</taxon>
        <taxon>Pseudomonadati</taxon>
        <taxon>Thermodesulfobacteriota</taxon>
        <taxon>Desulfovibrionia</taxon>
        <taxon>Desulfovibrionales</taxon>
        <taxon>Desulfovibrionaceae</taxon>
        <taxon>Desulfovibrio</taxon>
    </lineage>
</organism>
<proteinExistence type="predicted"/>
<evidence type="ECO:0008006" key="3">
    <source>
        <dbReference type="Google" id="ProtNLM"/>
    </source>
</evidence>
<protein>
    <recommendedName>
        <fullName evidence="3">Tetratricopeptide repeat protein</fullName>
    </recommendedName>
</protein>
<accession>A0A7J0BRV7</accession>
<name>A0A7J0BRV7_9BACT</name>
<dbReference type="EMBL" id="BLVP01000006">
    <property type="protein sequence ID" value="GFM36410.1"/>
    <property type="molecule type" value="Genomic_DNA"/>
</dbReference>
<dbReference type="Proteomes" id="UP000503820">
    <property type="component" value="Unassembled WGS sequence"/>
</dbReference>
<dbReference type="AlphaFoldDB" id="A0A7J0BRV7"/>
<evidence type="ECO:0000313" key="1">
    <source>
        <dbReference type="EMBL" id="GFM36410.1"/>
    </source>
</evidence>
<dbReference type="Gene3D" id="1.25.40.10">
    <property type="entry name" value="Tetratricopeptide repeat domain"/>
    <property type="match status" value="1"/>
</dbReference>
<dbReference type="RefSeq" id="WP_174409093.1">
    <property type="nucleotide sequence ID" value="NZ_BLVP01000006.1"/>
</dbReference>